<comment type="subcellular location">
    <subcellularLocation>
        <location evidence="1">Host cell</location>
    </subcellularLocation>
    <subcellularLocation>
        <location evidence="2">Secreted</location>
    </subcellularLocation>
</comment>
<evidence type="ECO:0000259" key="5">
    <source>
        <dbReference type="Pfam" id="PF20147"/>
    </source>
</evidence>
<dbReference type="GO" id="GO:0005576">
    <property type="term" value="C:extracellular region"/>
    <property type="evidence" value="ECO:0007669"/>
    <property type="project" value="UniProtKB-SubCell"/>
</dbReference>
<keyword evidence="3" id="KW-0964">Secreted</keyword>
<evidence type="ECO:0000256" key="3">
    <source>
        <dbReference type="ARBA" id="ARBA00022525"/>
    </source>
</evidence>
<dbReference type="Pfam" id="PF20147">
    <property type="entry name" value="Crinkler"/>
    <property type="match status" value="1"/>
</dbReference>
<evidence type="ECO:0000313" key="7">
    <source>
        <dbReference type="Proteomes" id="UP000441208"/>
    </source>
</evidence>
<sequence>MKSLTCVVIGDGSVVVVEIDERKKVATLKKMIKEEKMYKLPADQLTLYVAKKGGNWLKSDDPGVLQLKEGVVATAIRDIMKNEMNPTYRVHNKAFGFPDEDKVEDEDAADGEIHVLVGLPEYVKKGPRYDRKARKMAFCYGIAGLLFMELALWYIFISGESHTPSSAAHRCARPSEHLTRGLDARRNDPLIAFHLAFLLYPEIKQPYPTAFVQKTLGFVISIKISALFLNFFLPSSATSVTERTSPSPP</sequence>
<comment type="caution">
    <text evidence="6">The sequence shown here is derived from an EMBL/GenBank/DDBJ whole genome shotgun (WGS) entry which is preliminary data.</text>
</comment>
<gene>
    <name evidence="6" type="ORF">PF007_g28078</name>
</gene>
<name>A0A6A3Q223_9STRA</name>
<feature type="transmembrane region" description="Helical" evidence="4">
    <location>
        <begin position="137"/>
        <end position="156"/>
    </location>
</feature>
<reference evidence="6 7" key="1">
    <citation type="submission" date="2018-08" db="EMBL/GenBank/DDBJ databases">
        <title>Genomic investigation of the strawberry pathogen Phytophthora fragariae indicates pathogenicity is determined by transcriptional variation in three key races.</title>
        <authorList>
            <person name="Adams T.M."/>
            <person name="Armitage A.D."/>
            <person name="Sobczyk M.K."/>
            <person name="Bates H.J."/>
            <person name="Dunwell J.M."/>
            <person name="Nellist C.F."/>
            <person name="Harrison R.J."/>
        </authorList>
    </citation>
    <scope>NUCLEOTIDE SEQUENCE [LARGE SCALE GENOMIC DNA]</scope>
    <source>
        <strain evidence="6 7">NOV-71</strain>
    </source>
</reference>
<dbReference type="AlphaFoldDB" id="A0A6A3Q223"/>
<feature type="domain" description="Crinkler effector protein N-terminal" evidence="5">
    <location>
        <begin position="3"/>
        <end position="117"/>
    </location>
</feature>
<evidence type="ECO:0000256" key="1">
    <source>
        <dbReference type="ARBA" id="ARBA00004340"/>
    </source>
</evidence>
<dbReference type="GO" id="GO:0043657">
    <property type="term" value="C:host cell"/>
    <property type="evidence" value="ECO:0007669"/>
    <property type="project" value="UniProtKB-SubCell"/>
</dbReference>
<dbReference type="EMBL" id="QXFZ01003723">
    <property type="protein sequence ID" value="KAE9067423.1"/>
    <property type="molecule type" value="Genomic_DNA"/>
</dbReference>
<evidence type="ECO:0000256" key="4">
    <source>
        <dbReference type="SAM" id="Phobius"/>
    </source>
</evidence>
<organism evidence="6 7">
    <name type="scientific">Phytophthora fragariae</name>
    <dbReference type="NCBI Taxonomy" id="53985"/>
    <lineage>
        <taxon>Eukaryota</taxon>
        <taxon>Sar</taxon>
        <taxon>Stramenopiles</taxon>
        <taxon>Oomycota</taxon>
        <taxon>Peronosporomycetes</taxon>
        <taxon>Peronosporales</taxon>
        <taxon>Peronosporaceae</taxon>
        <taxon>Phytophthora</taxon>
    </lineage>
</organism>
<keyword evidence="4" id="KW-0472">Membrane</keyword>
<feature type="transmembrane region" description="Helical" evidence="4">
    <location>
        <begin position="215"/>
        <end position="233"/>
    </location>
</feature>
<evidence type="ECO:0000313" key="6">
    <source>
        <dbReference type="EMBL" id="KAE9067423.1"/>
    </source>
</evidence>
<protein>
    <recommendedName>
        <fullName evidence="5">Crinkler effector protein N-terminal domain-containing protein</fullName>
    </recommendedName>
</protein>
<evidence type="ECO:0000256" key="2">
    <source>
        <dbReference type="ARBA" id="ARBA00004613"/>
    </source>
</evidence>
<accession>A0A6A3Q223</accession>
<proteinExistence type="predicted"/>
<dbReference type="Proteomes" id="UP000441208">
    <property type="component" value="Unassembled WGS sequence"/>
</dbReference>
<keyword evidence="4" id="KW-1133">Transmembrane helix</keyword>
<dbReference type="InterPro" id="IPR045379">
    <property type="entry name" value="Crinkler_N"/>
</dbReference>
<keyword evidence="4" id="KW-0812">Transmembrane</keyword>